<keyword evidence="2" id="KW-1185">Reference proteome</keyword>
<dbReference type="Proteomes" id="UP001348805">
    <property type="component" value="Segment"/>
</dbReference>
<sequence>MKYRNGVVHARNAWSDKYKFWENKCIPYINWYKKNKLKSIQKSKHRIPDEYDKRDVQSHLMQCYTDLYMQLRIGRVKKSVIRKMFNYWYKVPGAYLNTNDFVDYDILTTYSMYNGNRNDTHFPNGEPGCYILYITFFKRNMKALTRKQQKILNTLHSIRED</sequence>
<reference evidence="1 2" key="1">
    <citation type="submission" date="2023-11" db="EMBL/GenBank/DDBJ databases">
        <authorList>
            <person name="Cook R."/>
            <person name="Crisci M."/>
            <person name="Pye H."/>
            <person name="Adriaenssens E."/>
            <person name="Santini J."/>
        </authorList>
    </citation>
    <scope>NUCLEOTIDE SEQUENCE [LARGE SCALE GENOMIC DNA]</scope>
    <source>
        <strain evidence="1">Lak_Megaphage_RVC_AP3_GC26</strain>
    </source>
</reference>
<organism evidence="1 2">
    <name type="scientific">phage Lak_Megaphage_RVC_AP3_GC26</name>
    <dbReference type="NCBI Taxonomy" id="3109225"/>
    <lineage>
        <taxon>Viruses</taxon>
        <taxon>Duplodnaviria</taxon>
        <taxon>Heunggongvirae</taxon>
        <taxon>Uroviricota</taxon>
        <taxon>Caudoviricetes</taxon>
        <taxon>Caudoviricetes code 15 clade</taxon>
    </lineage>
</organism>
<accession>A0ABZ0Z2R3</accession>
<evidence type="ECO:0000313" key="1">
    <source>
        <dbReference type="EMBL" id="WQJ51279.1"/>
    </source>
</evidence>
<proteinExistence type="predicted"/>
<evidence type="ECO:0000313" key="2">
    <source>
        <dbReference type="Proteomes" id="UP001348805"/>
    </source>
</evidence>
<name>A0ABZ0Z2R3_9CAUD</name>
<dbReference type="EMBL" id="OR769219">
    <property type="protein sequence ID" value="WQJ51279.1"/>
    <property type="molecule type" value="Genomic_DNA"/>
</dbReference>
<protein>
    <submittedName>
        <fullName evidence="1">Uncharacterized protein</fullName>
    </submittedName>
</protein>